<evidence type="ECO:0000259" key="2">
    <source>
        <dbReference type="Pfam" id="PF14228"/>
    </source>
</evidence>
<protein>
    <recommendedName>
        <fullName evidence="2">Cell morphogenesis central region domain-containing protein</fullName>
    </recommendedName>
</protein>
<dbReference type="Proteomes" id="UP000682733">
    <property type="component" value="Unassembled WGS sequence"/>
</dbReference>
<dbReference type="InterPro" id="IPR029473">
    <property type="entry name" value="MOR2-PAG1_mid"/>
</dbReference>
<dbReference type="PANTHER" id="PTHR12295">
    <property type="entry name" value="FURRY-RELATED"/>
    <property type="match status" value="1"/>
</dbReference>
<name>A0A8S2KMZ0_9BILA</name>
<sequence>TYNEYLQGALIYLDLENEKDSELIQQIRQHFARFTYKFINQIPRRAQKTEPCSELELVSIQACAATLCCGTMAFEWFQKTVVPWLDQFIAAHETNQLAINTVFQLLELHGENTNAMVIDYVTDRCYTKFVRFSDRCFTALAKIFIEVANDYPCDITAVLILTMLNVGSPRMHIHELALRLMVALCKELLWDALPATWAHNLKVILRYTLIMVTLSSCELLPHAKKVTLYICKNNEERLLNELMNELQQMESFNGSLERTDTLPFYRFTNSNNTTTNNTTTNPMNSMLLIKKSSSTFNAHDASQQQTRGVFHNKRHHSGEDTLDTFPGLALKSRTSSQTSLTSFHDKITVRDSFDGEKEFSMMRVDEVHQPAPLPLAPYGGTAAPFKTLLPELSSPIPCLFRCSIGIMLINELIVSGLQIDWSAHLPELLHIAMLGMDHNRAIVYEHCKSLVLNLLLALSVQSEQIWLSEMLLSYVDWDNSKLSTKIRQERESAGQNWTLLSETLNDNSIGNSVGSNSSSSSMIDTMNVSTTGDTLTALTREEILQKFIQYLNKKKGSPLWAYEDITAKVHTLRSVKQLRQFVQWIVYLFRSCVPQVMVEERWMQLALRITLSCSSRHYTGCSLQIIRPLGLPMSFRWVIDILSRLVKTVAEPGDDMQVM</sequence>
<dbReference type="Pfam" id="PF14228">
    <property type="entry name" value="MOR2-PAG1_mid"/>
    <property type="match status" value="2"/>
</dbReference>
<dbReference type="Proteomes" id="UP000677228">
    <property type="component" value="Unassembled WGS sequence"/>
</dbReference>
<dbReference type="EMBL" id="CAJNOK010009881">
    <property type="protein sequence ID" value="CAF1100823.1"/>
    <property type="molecule type" value="Genomic_DNA"/>
</dbReference>
<organism evidence="4 5">
    <name type="scientific">Didymodactylos carnosus</name>
    <dbReference type="NCBI Taxonomy" id="1234261"/>
    <lineage>
        <taxon>Eukaryota</taxon>
        <taxon>Metazoa</taxon>
        <taxon>Spiralia</taxon>
        <taxon>Gnathifera</taxon>
        <taxon>Rotifera</taxon>
        <taxon>Eurotatoria</taxon>
        <taxon>Bdelloidea</taxon>
        <taxon>Philodinida</taxon>
        <taxon>Philodinidae</taxon>
        <taxon>Didymodactylos</taxon>
    </lineage>
</organism>
<reference evidence="4" key="1">
    <citation type="submission" date="2021-02" db="EMBL/GenBank/DDBJ databases">
        <authorList>
            <person name="Nowell W R."/>
        </authorList>
    </citation>
    <scope>NUCLEOTIDE SEQUENCE</scope>
</reference>
<dbReference type="GO" id="GO:0030427">
    <property type="term" value="C:site of polarized growth"/>
    <property type="evidence" value="ECO:0007669"/>
    <property type="project" value="TreeGrafter"/>
</dbReference>
<dbReference type="GO" id="GO:0000902">
    <property type="term" value="P:cell morphogenesis"/>
    <property type="evidence" value="ECO:0007669"/>
    <property type="project" value="InterPro"/>
</dbReference>
<evidence type="ECO:0000313" key="4">
    <source>
        <dbReference type="EMBL" id="CAF3862228.1"/>
    </source>
</evidence>
<feature type="domain" description="Cell morphogenesis central region" evidence="2">
    <location>
        <begin position="399"/>
        <end position="461"/>
    </location>
</feature>
<evidence type="ECO:0000256" key="1">
    <source>
        <dbReference type="SAM" id="Coils"/>
    </source>
</evidence>
<dbReference type="InterPro" id="IPR039867">
    <property type="entry name" value="Furry/Tao3/Mor2"/>
</dbReference>
<gene>
    <name evidence="3" type="ORF">OVA965_LOCUS19283</name>
    <name evidence="4" type="ORF">TMI583_LOCUS19299</name>
</gene>
<evidence type="ECO:0000313" key="5">
    <source>
        <dbReference type="Proteomes" id="UP000682733"/>
    </source>
</evidence>
<feature type="non-terminal residue" evidence="4">
    <location>
        <position position="1"/>
    </location>
</feature>
<accession>A0A8S2KMZ0</accession>
<proteinExistence type="predicted"/>
<dbReference type="EMBL" id="CAJOBA010009901">
    <property type="protein sequence ID" value="CAF3862228.1"/>
    <property type="molecule type" value="Genomic_DNA"/>
</dbReference>
<dbReference type="GO" id="GO:0031175">
    <property type="term" value="P:neuron projection development"/>
    <property type="evidence" value="ECO:0007669"/>
    <property type="project" value="TreeGrafter"/>
</dbReference>
<dbReference type="AlphaFoldDB" id="A0A8S2KMZ0"/>
<feature type="domain" description="Cell morphogenesis central region" evidence="2">
    <location>
        <begin position="546"/>
        <end position="652"/>
    </location>
</feature>
<evidence type="ECO:0000313" key="3">
    <source>
        <dbReference type="EMBL" id="CAF1100823.1"/>
    </source>
</evidence>
<keyword evidence="1" id="KW-0175">Coiled coil</keyword>
<dbReference type="PANTHER" id="PTHR12295:SF30">
    <property type="entry name" value="PROTEIN FURRY"/>
    <property type="match status" value="1"/>
</dbReference>
<comment type="caution">
    <text evidence="4">The sequence shown here is derived from an EMBL/GenBank/DDBJ whole genome shotgun (WGS) entry which is preliminary data.</text>
</comment>
<feature type="coiled-coil region" evidence="1">
    <location>
        <begin position="232"/>
        <end position="259"/>
    </location>
</feature>
<dbReference type="GO" id="GO:0005938">
    <property type="term" value="C:cell cortex"/>
    <property type="evidence" value="ECO:0007669"/>
    <property type="project" value="TreeGrafter"/>
</dbReference>